<evidence type="ECO:0000313" key="8">
    <source>
        <dbReference type="EMBL" id="CZF86352.1"/>
    </source>
</evidence>
<dbReference type="EMBL" id="FIZY01000062">
    <property type="protein sequence ID" value="CZF86352.1"/>
    <property type="molecule type" value="Genomic_DNA"/>
</dbReference>
<dbReference type="RefSeq" id="WP_062714191.1">
    <property type="nucleotide sequence ID" value="NZ_CAWRCI010000062.1"/>
</dbReference>
<proteinExistence type="predicted"/>
<evidence type="ECO:0000256" key="2">
    <source>
        <dbReference type="ARBA" id="ARBA00022448"/>
    </source>
</evidence>
<dbReference type="GO" id="GO:0015086">
    <property type="term" value="F:cadmium ion transmembrane transporter activity"/>
    <property type="evidence" value="ECO:0007669"/>
    <property type="project" value="TreeGrafter"/>
</dbReference>
<accession>A0A128FHS5</accession>
<dbReference type="GO" id="GO:0006882">
    <property type="term" value="P:intracellular zinc ion homeostasis"/>
    <property type="evidence" value="ECO:0007669"/>
    <property type="project" value="TreeGrafter"/>
</dbReference>
<feature type="domain" description="Cation efflux protein transmembrane" evidence="7">
    <location>
        <begin position="14"/>
        <end position="222"/>
    </location>
</feature>
<keyword evidence="3 6" id="KW-0812">Transmembrane</keyword>
<organism evidence="8 9">
    <name type="scientific">Grimontia marina</name>
    <dbReference type="NCBI Taxonomy" id="646534"/>
    <lineage>
        <taxon>Bacteria</taxon>
        <taxon>Pseudomonadati</taxon>
        <taxon>Pseudomonadota</taxon>
        <taxon>Gammaproteobacteria</taxon>
        <taxon>Vibrionales</taxon>
        <taxon>Vibrionaceae</taxon>
        <taxon>Grimontia</taxon>
    </lineage>
</organism>
<dbReference type="AlphaFoldDB" id="A0A128FHS5"/>
<dbReference type="GO" id="GO:0015093">
    <property type="term" value="F:ferrous iron transmembrane transporter activity"/>
    <property type="evidence" value="ECO:0007669"/>
    <property type="project" value="TreeGrafter"/>
</dbReference>
<gene>
    <name evidence="8" type="ORF">GMA8713_04386</name>
</gene>
<evidence type="ECO:0000256" key="5">
    <source>
        <dbReference type="ARBA" id="ARBA00023136"/>
    </source>
</evidence>
<feature type="transmembrane region" description="Helical" evidence="6">
    <location>
        <begin position="161"/>
        <end position="180"/>
    </location>
</feature>
<protein>
    <submittedName>
        <fullName evidence="8">Cation efflux family protein</fullName>
    </submittedName>
</protein>
<keyword evidence="2" id="KW-0813">Transport</keyword>
<feature type="transmembrane region" description="Helical" evidence="6">
    <location>
        <begin position="81"/>
        <end position="102"/>
    </location>
</feature>
<evidence type="ECO:0000256" key="3">
    <source>
        <dbReference type="ARBA" id="ARBA00022692"/>
    </source>
</evidence>
<dbReference type="Gene3D" id="1.20.1510.10">
    <property type="entry name" value="Cation efflux protein transmembrane domain"/>
    <property type="match status" value="1"/>
</dbReference>
<dbReference type="InterPro" id="IPR058533">
    <property type="entry name" value="Cation_efflux_TM"/>
</dbReference>
<feature type="transmembrane region" description="Helical" evidence="6">
    <location>
        <begin position="186"/>
        <end position="205"/>
    </location>
</feature>
<dbReference type="Pfam" id="PF01545">
    <property type="entry name" value="Cation_efflux"/>
    <property type="match status" value="1"/>
</dbReference>
<feature type="transmembrane region" description="Helical" evidence="6">
    <location>
        <begin position="12"/>
        <end position="34"/>
    </location>
</feature>
<sequence>MKDNALIVTEERALKVSIMANLVMAFSGWVTYYLSGSEALLLDGNLSFILFLSSIVALRLTRVKALVTDDFPFGKFAGESMYTLFKGIMILGVLLSSITTNIGKIFGYIEGEPTPPLVIGPIMIYTLAMVAICLGLAFYYRNENKKVQYNSMLLDAEAKSSLVDGVLSAAIGIALIAIIFVDIHGAWGFLHYIGDAIVVVLLGIAMMPQPADLIRCAFHELMGGSLKDEDEQREIDTTIRQLLSARDIQCKELLAMKVGSSYLIIVCFTAEVFQHKSDDLVKVRKEILDSLCKKRSFVDLELVLD</sequence>
<name>A0A128FHS5_9GAMM</name>
<reference evidence="9" key="1">
    <citation type="submission" date="2016-02" db="EMBL/GenBank/DDBJ databases">
        <authorList>
            <person name="Rodrigo-Torres Lidia"/>
            <person name="Arahal R.David."/>
        </authorList>
    </citation>
    <scope>NUCLEOTIDE SEQUENCE [LARGE SCALE GENOMIC DNA]</scope>
    <source>
        <strain evidence="9">CECT 8713</strain>
    </source>
</reference>
<evidence type="ECO:0000256" key="6">
    <source>
        <dbReference type="SAM" id="Phobius"/>
    </source>
</evidence>
<dbReference type="GO" id="GO:0005886">
    <property type="term" value="C:plasma membrane"/>
    <property type="evidence" value="ECO:0007669"/>
    <property type="project" value="TreeGrafter"/>
</dbReference>
<evidence type="ECO:0000256" key="1">
    <source>
        <dbReference type="ARBA" id="ARBA00004141"/>
    </source>
</evidence>
<dbReference type="Proteomes" id="UP000073601">
    <property type="component" value="Unassembled WGS sequence"/>
</dbReference>
<keyword evidence="9" id="KW-1185">Reference proteome</keyword>
<keyword evidence="5 6" id="KW-0472">Membrane</keyword>
<dbReference type="GO" id="GO:0015341">
    <property type="term" value="F:zinc efflux antiporter activity"/>
    <property type="evidence" value="ECO:0007669"/>
    <property type="project" value="TreeGrafter"/>
</dbReference>
<feature type="transmembrane region" description="Helical" evidence="6">
    <location>
        <begin position="40"/>
        <end position="60"/>
    </location>
</feature>
<evidence type="ECO:0000259" key="7">
    <source>
        <dbReference type="Pfam" id="PF01545"/>
    </source>
</evidence>
<dbReference type="PANTHER" id="PTHR43840:SF15">
    <property type="entry name" value="MITOCHONDRIAL METAL TRANSPORTER 1-RELATED"/>
    <property type="match status" value="1"/>
</dbReference>
<comment type="subcellular location">
    <subcellularLocation>
        <location evidence="1">Membrane</location>
        <topology evidence="1">Multi-pass membrane protein</topology>
    </subcellularLocation>
</comment>
<evidence type="ECO:0000256" key="4">
    <source>
        <dbReference type="ARBA" id="ARBA00022989"/>
    </source>
</evidence>
<dbReference type="PANTHER" id="PTHR43840">
    <property type="entry name" value="MITOCHONDRIAL METAL TRANSPORTER 1-RELATED"/>
    <property type="match status" value="1"/>
</dbReference>
<dbReference type="InterPro" id="IPR050291">
    <property type="entry name" value="CDF_Transporter"/>
</dbReference>
<dbReference type="SUPFAM" id="SSF161111">
    <property type="entry name" value="Cation efflux protein transmembrane domain-like"/>
    <property type="match status" value="1"/>
</dbReference>
<keyword evidence="4 6" id="KW-1133">Transmembrane helix</keyword>
<dbReference type="InterPro" id="IPR027469">
    <property type="entry name" value="Cation_efflux_TMD_sf"/>
</dbReference>
<feature type="transmembrane region" description="Helical" evidence="6">
    <location>
        <begin position="122"/>
        <end position="140"/>
    </location>
</feature>
<evidence type="ECO:0000313" key="9">
    <source>
        <dbReference type="Proteomes" id="UP000073601"/>
    </source>
</evidence>